<dbReference type="InterPro" id="IPR003663">
    <property type="entry name" value="Sugar/inositol_transpt"/>
</dbReference>
<evidence type="ECO:0000256" key="3">
    <source>
        <dbReference type="ARBA" id="ARBA00022448"/>
    </source>
</evidence>
<feature type="transmembrane region" description="Helical" evidence="9">
    <location>
        <begin position="206"/>
        <end position="227"/>
    </location>
</feature>
<dbReference type="InterPro" id="IPR036259">
    <property type="entry name" value="MFS_trans_sf"/>
</dbReference>
<dbReference type="InterPro" id="IPR020846">
    <property type="entry name" value="MFS_dom"/>
</dbReference>
<evidence type="ECO:0000256" key="7">
    <source>
        <dbReference type="RuleBase" id="RU003346"/>
    </source>
</evidence>
<keyword evidence="3 7" id="KW-0813">Transport</keyword>
<evidence type="ECO:0000256" key="9">
    <source>
        <dbReference type="SAM" id="Phobius"/>
    </source>
</evidence>
<evidence type="ECO:0000256" key="1">
    <source>
        <dbReference type="ARBA" id="ARBA00004141"/>
    </source>
</evidence>
<evidence type="ECO:0000259" key="10">
    <source>
        <dbReference type="PROSITE" id="PS50850"/>
    </source>
</evidence>
<keyword evidence="12" id="KW-1185">Reference proteome</keyword>
<feature type="transmembrane region" description="Helical" evidence="9">
    <location>
        <begin position="360"/>
        <end position="382"/>
    </location>
</feature>
<organism evidence="11 12">
    <name type="scientific">Galdieria partita</name>
    <dbReference type="NCBI Taxonomy" id="83374"/>
    <lineage>
        <taxon>Eukaryota</taxon>
        <taxon>Rhodophyta</taxon>
        <taxon>Bangiophyceae</taxon>
        <taxon>Galdieriales</taxon>
        <taxon>Galdieriaceae</taxon>
        <taxon>Galdieria</taxon>
    </lineage>
</organism>
<feature type="region of interest" description="Disordered" evidence="8">
    <location>
        <begin position="1"/>
        <end position="21"/>
    </location>
</feature>
<dbReference type="PANTHER" id="PTHR48020:SF9">
    <property type="entry name" value="MAJOR FACILITATOR SUPERFAMILY (MFS) PROFILE DOMAIN-CONTAINING PROTEIN"/>
    <property type="match status" value="1"/>
</dbReference>
<evidence type="ECO:0000256" key="2">
    <source>
        <dbReference type="ARBA" id="ARBA00010992"/>
    </source>
</evidence>
<keyword evidence="4 9" id="KW-0812">Transmembrane</keyword>
<dbReference type="FunFam" id="1.20.1250.20:FF:000134">
    <property type="entry name" value="MFS sugar transporter protein"/>
    <property type="match status" value="1"/>
</dbReference>
<dbReference type="Proteomes" id="UP001061958">
    <property type="component" value="Unassembled WGS sequence"/>
</dbReference>
<feature type="domain" description="Major facilitator superfamily (MFS) profile" evidence="10">
    <location>
        <begin position="81"/>
        <end position="511"/>
    </location>
</feature>
<evidence type="ECO:0000256" key="5">
    <source>
        <dbReference type="ARBA" id="ARBA00022989"/>
    </source>
</evidence>
<feature type="transmembrane region" description="Helical" evidence="9">
    <location>
        <begin position="487"/>
        <end position="506"/>
    </location>
</feature>
<dbReference type="Gene3D" id="1.20.1250.20">
    <property type="entry name" value="MFS general substrate transporter like domains"/>
    <property type="match status" value="1"/>
</dbReference>
<dbReference type="Pfam" id="PF00083">
    <property type="entry name" value="Sugar_tr"/>
    <property type="match status" value="1"/>
</dbReference>
<evidence type="ECO:0000313" key="11">
    <source>
        <dbReference type="EMBL" id="GJQ13611.1"/>
    </source>
</evidence>
<dbReference type="GO" id="GO:0022857">
    <property type="term" value="F:transmembrane transporter activity"/>
    <property type="evidence" value="ECO:0007669"/>
    <property type="project" value="InterPro"/>
</dbReference>
<feature type="transmembrane region" description="Helical" evidence="9">
    <location>
        <begin position="146"/>
        <end position="163"/>
    </location>
</feature>
<reference evidence="11" key="1">
    <citation type="journal article" date="2022" name="Proc. Natl. Acad. Sci. U.S.A.">
        <title>Life cycle and functional genomics of the unicellular red alga Galdieria for elucidating algal and plant evolution and industrial use.</title>
        <authorList>
            <person name="Hirooka S."/>
            <person name="Itabashi T."/>
            <person name="Ichinose T.M."/>
            <person name="Onuma R."/>
            <person name="Fujiwara T."/>
            <person name="Yamashita S."/>
            <person name="Jong L.W."/>
            <person name="Tomita R."/>
            <person name="Iwane A.H."/>
            <person name="Miyagishima S.Y."/>
        </authorList>
    </citation>
    <scope>NUCLEOTIDE SEQUENCE</scope>
    <source>
        <strain evidence="11">NBRC 102759</strain>
    </source>
</reference>
<dbReference type="GO" id="GO:0016020">
    <property type="term" value="C:membrane"/>
    <property type="evidence" value="ECO:0007669"/>
    <property type="project" value="UniProtKB-SubCell"/>
</dbReference>
<reference evidence="11" key="2">
    <citation type="submission" date="2022-01" db="EMBL/GenBank/DDBJ databases">
        <authorList>
            <person name="Hirooka S."/>
            <person name="Miyagishima S.Y."/>
        </authorList>
    </citation>
    <scope>NUCLEOTIDE SEQUENCE</scope>
    <source>
        <strain evidence="11">NBRC 102759</strain>
    </source>
</reference>
<feature type="transmembrane region" description="Helical" evidence="9">
    <location>
        <begin position="421"/>
        <end position="443"/>
    </location>
</feature>
<dbReference type="NCBIfam" id="TIGR00879">
    <property type="entry name" value="SP"/>
    <property type="match status" value="1"/>
</dbReference>
<feature type="transmembrane region" description="Helical" evidence="9">
    <location>
        <begin position="175"/>
        <end position="194"/>
    </location>
</feature>
<protein>
    <recommendedName>
        <fullName evidence="10">Major facilitator superfamily (MFS) profile domain-containing protein</fullName>
    </recommendedName>
</protein>
<gene>
    <name evidence="11" type="ORF">GpartN1_g5402.t1</name>
</gene>
<dbReference type="PROSITE" id="PS50850">
    <property type="entry name" value="MFS"/>
    <property type="match status" value="1"/>
</dbReference>
<evidence type="ECO:0000256" key="4">
    <source>
        <dbReference type="ARBA" id="ARBA00022692"/>
    </source>
</evidence>
<feature type="transmembrane region" description="Helical" evidence="9">
    <location>
        <begin position="114"/>
        <end position="134"/>
    </location>
</feature>
<dbReference type="EMBL" id="BQMJ01000045">
    <property type="protein sequence ID" value="GJQ13611.1"/>
    <property type="molecule type" value="Genomic_DNA"/>
</dbReference>
<sequence length="556" mass="62561">MELQQAAETNEITLHEQPTQDKAEFDEAEAHIIDAGVYFEADDAKFKEELEQLEREMMQSGKKPYFAARFFKEPRKFIWFLASLASIGGFLFGVDQSLISGASLYIPSDLHIDSSRMSMIVGFTPLGAIFGALIIMPTNDLFGRKYAIIIASILFTVGAILEADAHSFGVLLPGRMILGSALGLLSGTVPAYIAENCAVRWRGGLVSLYQCMVAFGVMCGYIIAAIFDSVSGNWRWMLGSSLLFSTILFFGMFTLPESTRWLMRKGRKLDSFLVWKYARGFDTYEERKEFFVMERVVLYELEQARNRLIILDFLRRPRCLRALIVAVIYQLGGQQMSGVNSIEYYQASLMEETGLTAQKAVYSSLIGGGVMFLSTIPAIYLMDRLGRRSLTLTLIPGVCIGLFITGFSFQAKALGVRLGIYLWGMITYTIFWSSGLGPGPWVFASEVYPTYLRSYGVSLAALCDWTGTFITTYPFKQMSDAMTSTGVFAGFYCGIVILVGILLLLFMPETKNLTLEEINEVFERPSMETMKINWRNTKETLHQLIHFQFDQVWKLS</sequence>
<keyword evidence="5 9" id="KW-1133">Transmembrane helix</keyword>
<dbReference type="SUPFAM" id="SSF103473">
    <property type="entry name" value="MFS general substrate transporter"/>
    <property type="match status" value="1"/>
</dbReference>
<dbReference type="InterPro" id="IPR005829">
    <property type="entry name" value="Sugar_transporter_CS"/>
</dbReference>
<comment type="similarity">
    <text evidence="2 7">Belongs to the major facilitator superfamily. Sugar transporter (TC 2.A.1.1) family.</text>
</comment>
<dbReference type="OrthoDB" id="6339427at2759"/>
<feature type="transmembrane region" description="Helical" evidence="9">
    <location>
        <begin position="233"/>
        <end position="255"/>
    </location>
</feature>
<keyword evidence="6 9" id="KW-0472">Membrane</keyword>
<name>A0A9C7PZT9_9RHOD</name>
<proteinExistence type="inferred from homology"/>
<accession>A0A9C7PZT9</accession>
<feature type="compositionally biased region" description="Polar residues" evidence="8">
    <location>
        <begin position="1"/>
        <end position="12"/>
    </location>
</feature>
<feature type="transmembrane region" description="Helical" evidence="9">
    <location>
        <begin position="455"/>
        <end position="475"/>
    </location>
</feature>
<dbReference type="PROSITE" id="PS00216">
    <property type="entry name" value="SUGAR_TRANSPORT_1"/>
    <property type="match status" value="1"/>
</dbReference>
<comment type="caution">
    <text evidence="11">The sequence shown here is derived from an EMBL/GenBank/DDBJ whole genome shotgun (WGS) entry which is preliminary data.</text>
</comment>
<dbReference type="InterPro" id="IPR005828">
    <property type="entry name" value="MFS_sugar_transport-like"/>
</dbReference>
<dbReference type="InterPro" id="IPR050814">
    <property type="entry name" value="Myo-inositol_Transporter"/>
</dbReference>
<dbReference type="PRINTS" id="PR00171">
    <property type="entry name" value="SUGRTRNSPORT"/>
</dbReference>
<evidence type="ECO:0000256" key="6">
    <source>
        <dbReference type="ARBA" id="ARBA00023136"/>
    </source>
</evidence>
<dbReference type="AlphaFoldDB" id="A0A9C7PZT9"/>
<evidence type="ECO:0000256" key="8">
    <source>
        <dbReference type="SAM" id="MobiDB-lite"/>
    </source>
</evidence>
<comment type="subcellular location">
    <subcellularLocation>
        <location evidence="1">Membrane</location>
        <topology evidence="1">Multi-pass membrane protein</topology>
    </subcellularLocation>
</comment>
<feature type="transmembrane region" description="Helical" evidence="9">
    <location>
        <begin position="389"/>
        <end position="409"/>
    </location>
</feature>
<feature type="transmembrane region" description="Helical" evidence="9">
    <location>
        <begin position="77"/>
        <end position="94"/>
    </location>
</feature>
<dbReference type="PANTHER" id="PTHR48020">
    <property type="entry name" value="PROTON MYO-INOSITOL COTRANSPORTER"/>
    <property type="match status" value="1"/>
</dbReference>
<evidence type="ECO:0000313" key="12">
    <source>
        <dbReference type="Proteomes" id="UP001061958"/>
    </source>
</evidence>